<dbReference type="Gene3D" id="3.30.540.10">
    <property type="entry name" value="Fructose-1,6-Bisphosphatase, subunit A, domain 1"/>
    <property type="match status" value="1"/>
</dbReference>
<dbReference type="PANTHER" id="PTHR20854:SF4">
    <property type="entry name" value="INOSITOL-1-MONOPHOSPHATASE-RELATED"/>
    <property type="match status" value="1"/>
</dbReference>
<keyword evidence="3 6" id="KW-0378">Hydrolase</keyword>
<feature type="binding site" evidence="5">
    <location>
        <position position="100"/>
    </location>
    <ligand>
        <name>Mg(2+)</name>
        <dbReference type="ChEBI" id="CHEBI:18420"/>
        <label>1</label>
        <note>catalytic</note>
    </ligand>
</feature>
<protein>
    <submittedName>
        <fullName evidence="6">Inositol-1-monophosphatase</fullName>
        <ecNumber evidence="6">3.1.3.25</ecNumber>
    </submittedName>
</protein>
<name>A0A1E2RYB7_9HYPH</name>
<dbReference type="PRINTS" id="PR00377">
    <property type="entry name" value="IMPHPHTASES"/>
</dbReference>
<dbReference type="PATRIC" id="fig|1177755.3.peg.1975"/>
<dbReference type="GO" id="GO:0046854">
    <property type="term" value="P:phosphatidylinositol phosphate biosynthetic process"/>
    <property type="evidence" value="ECO:0007669"/>
    <property type="project" value="InterPro"/>
</dbReference>
<accession>A0A1E2RYB7</accession>
<comment type="caution">
    <text evidence="6">The sequence shown here is derived from an EMBL/GenBank/DDBJ whole genome shotgun (WGS) entry which is preliminary data.</text>
</comment>
<keyword evidence="4 5" id="KW-0460">Magnesium</keyword>
<feature type="binding site" evidence="5">
    <location>
        <position position="101"/>
    </location>
    <ligand>
        <name>Mg(2+)</name>
        <dbReference type="ChEBI" id="CHEBI:18420"/>
        <label>1</label>
        <note>catalytic</note>
    </ligand>
</feature>
<dbReference type="GO" id="GO:0006020">
    <property type="term" value="P:inositol metabolic process"/>
    <property type="evidence" value="ECO:0007669"/>
    <property type="project" value="TreeGrafter"/>
</dbReference>
<evidence type="ECO:0000256" key="4">
    <source>
        <dbReference type="ARBA" id="ARBA00022842"/>
    </source>
</evidence>
<dbReference type="OrthoDB" id="9785695at2"/>
<dbReference type="PANTHER" id="PTHR20854">
    <property type="entry name" value="INOSITOL MONOPHOSPHATASE"/>
    <property type="match status" value="1"/>
</dbReference>
<dbReference type="InterPro" id="IPR020583">
    <property type="entry name" value="Inositol_monoP_metal-BS"/>
</dbReference>
<evidence type="ECO:0000256" key="3">
    <source>
        <dbReference type="ARBA" id="ARBA00022801"/>
    </source>
</evidence>
<feature type="binding site" evidence="5">
    <location>
        <position position="219"/>
    </location>
    <ligand>
        <name>Mg(2+)</name>
        <dbReference type="ChEBI" id="CHEBI:18420"/>
        <label>1</label>
        <note>catalytic</note>
    </ligand>
</feature>
<dbReference type="STRING" id="1177755.A7A08_01970"/>
<dbReference type="Gene3D" id="3.40.190.80">
    <property type="match status" value="1"/>
</dbReference>
<comment type="similarity">
    <text evidence="1">Belongs to the inositol monophosphatase superfamily.</text>
</comment>
<dbReference type="EMBL" id="MASI01000004">
    <property type="protein sequence ID" value="ODA67223.1"/>
    <property type="molecule type" value="Genomic_DNA"/>
</dbReference>
<dbReference type="InterPro" id="IPR020550">
    <property type="entry name" value="Inositol_monophosphatase_CS"/>
</dbReference>
<dbReference type="AlphaFoldDB" id="A0A1E2RYB7"/>
<sequence>MTAVSASKREPHPSLADDLDLLKVAVRDAGALALTYFNEQKLDVQKKPDGSEVSQADLAVDAALTLDLRTPRPDYGWLSEESEDTPERLGRPNLWVIDPIDGTRAFIRNVPEWTVSAALVRDEEPVLGAVYNPVTDEFFHAIKDGGAFLNDERIHIDDSKELAGARLIASGGLFRKPVWRDPWPDVKTQWVNSVAYRLALVAANKAEATISLTPKSEWDIAAAALIVEEAGGCVTDHAGQGFRYNQPDPRVGSVVGAPPAIHHAIIERTQHVEL</sequence>
<keyword evidence="7" id="KW-1185">Reference proteome</keyword>
<evidence type="ECO:0000313" key="7">
    <source>
        <dbReference type="Proteomes" id="UP000095087"/>
    </source>
</evidence>
<keyword evidence="2 5" id="KW-0479">Metal-binding</keyword>
<dbReference type="PROSITE" id="PS00630">
    <property type="entry name" value="IMP_2"/>
    <property type="match status" value="1"/>
</dbReference>
<evidence type="ECO:0000256" key="1">
    <source>
        <dbReference type="ARBA" id="ARBA00009759"/>
    </source>
</evidence>
<reference evidence="6 7" key="1">
    <citation type="submission" date="2016-07" db="EMBL/GenBank/DDBJ databases">
        <title>Draft genome sequence of Methyloligella halotolerans C2T (VKM B-2706T=CCUG 61687T=DSM 25045T), a halotolerant polyhydroxybutyrate accumulating methylotroph.</title>
        <authorList>
            <person name="Vasilenko O.V."/>
            <person name="Doronina N.V."/>
            <person name="Poroshina M.N."/>
            <person name="Tarlachkov S.V."/>
            <person name="Trotsenko Y.A."/>
        </authorList>
    </citation>
    <scope>NUCLEOTIDE SEQUENCE [LARGE SCALE GENOMIC DNA]</scope>
    <source>
        <strain evidence="6 7">VKM B-2706</strain>
    </source>
</reference>
<dbReference type="RefSeq" id="WP_069095222.1">
    <property type="nucleotide sequence ID" value="NZ_MASI01000004.1"/>
</dbReference>
<dbReference type="CDD" id="cd01638">
    <property type="entry name" value="CysQ"/>
    <property type="match status" value="1"/>
</dbReference>
<dbReference type="SUPFAM" id="SSF56655">
    <property type="entry name" value="Carbohydrate phosphatase"/>
    <property type="match status" value="1"/>
</dbReference>
<organism evidence="6 7">
    <name type="scientific">Methyloligella halotolerans</name>
    <dbReference type="NCBI Taxonomy" id="1177755"/>
    <lineage>
        <taxon>Bacteria</taxon>
        <taxon>Pseudomonadati</taxon>
        <taxon>Pseudomonadota</taxon>
        <taxon>Alphaproteobacteria</taxon>
        <taxon>Hyphomicrobiales</taxon>
        <taxon>Hyphomicrobiaceae</taxon>
        <taxon>Methyloligella</taxon>
    </lineage>
</organism>
<dbReference type="GO" id="GO:0008934">
    <property type="term" value="F:inositol monophosphate 1-phosphatase activity"/>
    <property type="evidence" value="ECO:0007669"/>
    <property type="project" value="TreeGrafter"/>
</dbReference>
<dbReference type="EC" id="3.1.3.25" evidence="6"/>
<evidence type="ECO:0000256" key="2">
    <source>
        <dbReference type="ARBA" id="ARBA00022723"/>
    </source>
</evidence>
<feature type="binding site" evidence="5">
    <location>
        <position position="80"/>
    </location>
    <ligand>
        <name>Mg(2+)</name>
        <dbReference type="ChEBI" id="CHEBI:18420"/>
        <label>1</label>
        <note>catalytic</note>
    </ligand>
</feature>
<dbReference type="Proteomes" id="UP000095087">
    <property type="component" value="Unassembled WGS sequence"/>
</dbReference>
<gene>
    <name evidence="6" type="ORF">A7A08_01970</name>
</gene>
<dbReference type="GO" id="GO:0007165">
    <property type="term" value="P:signal transduction"/>
    <property type="evidence" value="ECO:0007669"/>
    <property type="project" value="TreeGrafter"/>
</dbReference>
<evidence type="ECO:0000313" key="6">
    <source>
        <dbReference type="EMBL" id="ODA67223.1"/>
    </source>
</evidence>
<dbReference type="InterPro" id="IPR000760">
    <property type="entry name" value="Inositol_monophosphatase-like"/>
</dbReference>
<evidence type="ECO:0000256" key="5">
    <source>
        <dbReference type="PIRSR" id="PIRSR600760-2"/>
    </source>
</evidence>
<proteinExistence type="inferred from homology"/>
<feature type="binding site" evidence="5">
    <location>
        <position position="98"/>
    </location>
    <ligand>
        <name>Mg(2+)</name>
        <dbReference type="ChEBI" id="CHEBI:18420"/>
        <label>1</label>
        <note>catalytic</note>
    </ligand>
</feature>
<dbReference type="Pfam" id="PF00459">
    <property type="entry name" value="Inositol_P"/>
    <property type="match status" value="1"/>
</dbReference>
<comment type="cofactor">
    <cofactor evidence="5">
        <name>Mg(2+)</name>
        <dbReference type="ChEBI" id="CHEBI:18420"/>
    </cofactor>
</comment>
<dbReference type="PROSITE" id="PS00629">
    <property type="entry name" value="IMP_1"/>
    <property type="match status" value="1"/>
</dbReference>
<dbReference type="GO" id="GO:0046872">
    <property type="term" value="F:metal ion binding"/>
    <property type="evidence" value="ECO:0007669"/>
    <property type="project" value="UniProtKB-KW"/>
</dbReference>